<dbReference type="Proteomes" id="UP000297565">
    <property type="component" value="Unassembled WGS sequence"/>
</dbReference>
<feature type="coiled-coil region" evidence="1">
    <location>
        <begin position="32"/>
        <end position="66"/>
    </location>
</feature>
<dbReference type="EMBL" id="SNRV01000002">
    <property type="protein sequence ID" value="TEW30894.1"/>
    <property type="molecule type" value="Genomic_DNA"/>
</dbReference>
<dbReference type="Pfam" id="PF10818">
    <property type="entry name" value="SecM_small"/>
    <property type="match status" value="1"/>
</dbReference>
<sequence>MISIKGKQYFWSQLLFSVIAIFTLPFTQNSDLQNITNNYPKEQRVIQQLSRKISNIQQVQQQQLQQIRHLVTEPSIPFQIAPLFLVQQLSYQAPIRAGPQPIQI</sequence>
<reference evidence="2 3" key="1">
    <citation type="submission" date="2019-03" db="EMBL/GenBank/DDBJ databases">
        <title>Horizontal Gene Transfer Machinery in Histophilus somni.</title>
        <authorList>
            <person name="Mostafa Nazari M."/>
            <person name="Liljebjelke K."/>
        </authorList>
    </citation>
    <scope>NUCLEOTIDE SEQUENCE [LARGE SCALE GENOMIC DNA]</scope>
    <source>
        <strain evidence="2 3">UOC-EPH-KLM-04</strain>
    </source>
</reference>
<gene>
    <name evidence="2" type="ORF">E2R48_01675</name>
</gene>
<accession>A0AAX2S532</accession>
<evidence type="ECO:0000256" key="1">
    <source>
        <dbReference type="SAM" id="Coils"/>
    </source>
</evidence>
<comment type="caution">
    <text evidence="2">The sequence shown here is derived from an EMBL/GenBank/DDBJ whole genome shotgun (WGS) entry which is preliminary data.</text>
</comment>
<dbReference type="InterPro" id="IPR020508">
    <property type="entry name" value="SecM_small"/>
</dbReference>
<proteinExistence type="predicted"/>
<organism evidence="2 3">
    <name type="scientific">Histophilus somni</name>
    <name type="common">Haemophilus somnus</name>
    <dbReference type="NCBI Taxonomy" id="731"/>
    <lineage>
        <taxon>Bacteria</taxon>
        <taxon>Pseudomonadati</taxon>
        <taxon>Pseudomonadota</taxon>
        <taxon>Gammaproteobacteria</taxon>
        <taxon>Pasteurellales</taxon>
        <taxon>Pasteurellaceae</taxon>
        <taxon>Histophilus</taxon>
    </lineage>
</organism>
<keyword evidence="1" id="KW-0175">Coiled coil</keyword>
<dbReference type="AlphaFoldDB" id="A0AAX2S532"/>
<evidence type="ECO:0000313" key="3">
    <source>
        <dbReference type="Proteomes" id="UP000297565"/>
    </source>
</evidence>
<dbReference type="NCBIfam" id="NF038363">
    <property type="entry name" value="SecM_small"/>
    <property type="match status" value="1"/>
</dbReference>
<evidence type="ECO:0000313" key="2">
    <source>
        <dbReference type="EMBL" id="TEW30894.1"/>
    </source>
</evidence>
<protein>
    <submittedName>
        <fullName evidence="2">DUF2547 family protein</fullName>
    </submittedName>
</protein>
<dbReference type="RefSeq" id="WP_132994421.1">
    <property type="nucleotide sequence ID" value="NZ_CP186878.1"/>
</dbReference>
<name>A0AAX2S532_HISSO</name>